<dbReference type="GO" id="GO:0001508">
    <property type="term" value="P:action potential"/>
    <property type="evidence" value="ECO:0007669"/>
    <property type="project" value="TreeGrafter"/>
</dbReference>
<gene>
    <name evidence="9" type="ORF">PXEA_LOCUS25811</name>
</gene>
<evidence type="ECO:0000256" key="1">
    <source>
        <dbReference type="ARBA" id="ARBA00004141"/>
    </source>
</evidence>
<evidence type="ECO:0000313" key="9">
    <source>
        <dbReference type="EMBL" id="VEL32371.1"/>
    </source>
</evidence>
<evidence type="ECO:0000256" key="5">
    <source>
        <dbReference type="ARBA" id="ARBA00023065"/>
    </source>
</evidence>
<keyword evidence="2" id="KW-0813">Transport</keyword>
<dbReference type="InterPro" id="IPR028325">
    <property type="entry name" value="VG_K_chnl"/>
</dbReference>
<evidence type="ECO:0000256" key="3">
    <source>
        <dbReference type="ARBA" id="ARBA00022692"/>
    </source>
</evidence>
<sequence length="203" mass="23181">MTKADGNQTVHLQKTSSVLRDKPMLSGGLMCHLGTEAQSGEIPGLRQNVELAGDRAGKTSTPVFFFDRDPEIFRFVLDYYRTGELHLPTNICGPFARKELIYWGVDESFILPCCMPAYMRYEEERRIKKTLFRDCFEDIDSIKNLVKCCRGWKRWKYQIWLFLDHPSSSLAAKVSCILSSGYGKDFAQQTLSWNSVASEIALS</sequence>
<dbReference type="Proteomes" id="UP000784294">
    <property type="component" value="Unassembled WGS sequence"/>
</dbReference>
<feature type="domain" description="Potassium channel tetramerisation-type BTB" evidence="8">
    <location>
        <begin position="57"/>
        <end position="113"/>
    </location>
</feature>
<comment type="subcellular location">
    <subcellularLocation>
        <location evidence="1">Membrane</location>
        <topology evidence="1">Multi-pass membrane protein</topology>
    </subcellularLocation>
</comment>
<evidence type="ECO:0000259" key="8">
    <source>
        <dbReference type="Pfam" id="PF02214"/>
    </source>
</evidence>
<dbReference type="GO" id="GO:0005249">
    <property type="term" value="F:voltage-gated potassium channel activity"/>
    <property type="evidence" value="ECO:0007669"/>
    <property type="project" value="InterPro"/>
</dbReference>
<name>A0A448XAI9_9PLAT</name>
<evidence type="ECO:0000256" key="7">
    <source>
        <dbReference type="ARBA" id="ARBA00023303"/>
    </source>
</evidence>
<dbReference type="PANTHER" id="PTHR11537:SF254">
    <property type="entry name" value="POTASSIUM VOLTAGE-GATED CHANNEL PROTEIN SHAB"/>
    <property type="match status" value="1"/>
</dbReference>
<dbReference type="PANTHER" id="PTHR11537">
    <property type="entry name" value="VOLTAGE-GATED POTASSIUM CHANNEL"/>
    <property type="match status" value="1"/>
</dbReference>
<dbReference type="InterPro" id="IPR011333">
    <property type="entry name" value="SKP1/BTB/POZ_sf"/>
</dbReference>
<dbReference type="GO" id="GO:0051260">
    <property type="term" value="P:protein homooligomerization"/>
    <property type="evidence" value="ECO:0007669"/>
    <property type="project" value="InterPro"/>
</dbReference>
<evidence type="ECO:0000256" key="6">
    <source>
        <dbReference type="ARBA" id="ARBA00023136"/>
    </source>
</evidence>
<dbReference type="SUPFAM" id="SSF54695">
    <property type="entry name" value="POZ domain"/>
    <property type="match status" value="1"/>
</dbReference>
<accession>A0A448XAI9</accession>
<proteinExistence type="predicted"/>
<dbReference type="OrthoDB" id="10025005at2759"/>
<dbReference type="InterPro" id="IPR003974">
    <property type="entry name" value="K_chnl_volt-dep_Kv3"/>
</dbReference>
<dbReference type="Gene3D" id="3.30.710.10">
    <property type="entry name" value="Potassium Channel Kv1.1, Chain A"/>
    <property type="match status" value="1"/>
</dbReference>
<dbReference type="GO" id="GO:0008076">
    <property type="term" value="C:voltage-gated potassium channel complex"/>
    <property type="evidence" value="ECO:0007669"/>
    <property type="project" value="InterPro"/>
</dbReference>
<evidence type="ECO:0000256" key="4">
    <source>
        <dbReference type="ARBA" id="ARBA00022989"/>
    </source>
</evidence>
<keyword evidence="6" id="KW-0472">Membrane</keyword>
<keyword evidence="4" id="KW-1133">Transmembrane helix</keyword>
<comment type="caution">
    <text evidence="9">The sequence shown here is derived from an EMBL/GenBank/DDBJ whole genome shotgun (WGS) entry which is preliminary data.</text>
</comment>
<evidence type="ECO:0000313" key="10">
    <source>
        <dbReference type="Proteomes" id="UP000784294"/>
    </source>
</evidence>
<dbReference type="AlphaFoldDB" id="A0A448XAI9"/>
<keyword evidence="3" id="KW-0812">Transmembrane</keyword>
<keyword evidence="10" id="KW-1185">Reference proteome</keyword>
<reference evidence="9" key="1">
    <citation type="submission" date="2018-11" db="EMBL/GenBank/DDBJ databases">
        <authorList>
            <consortium name="Pathogen Informatics"/>
        </authorList>
    </citation>
    <scope>NUCLEOTIDE SEQUENCE</scope>
</reference>
<dbReference type="InterPro" id="IPR003131">
    <property type="entry name" value="T1-type_BTB"/>
</dbReference>
<dbReference type="PRINTS" id="PR01498">
    <property type="entry name" value="SHAWCHANNEL"/>
</dbReference>
<protein>
    <recommendedName>
        <fullName evidence="8">Potassium channel tetramerisation-type BTB domain-containing protein</fullName>
    </recommendedName>
</protein>
<keyword evidence="5" id="KW-0406">Ion transport</keyword>
<keyword evidence="7" id="KW-0407">Ion channel</keyword>
<organism evidence="9 10">
    <name type="scientific">Protopolystoma xenopodis</name>
    <dbReference type="NCBI Taxonomy" id="117903"/>
    <lineage>
        <taxon>Eukaryota</taxon>
        <taxon>Metazoa</taxon>
        <taxon>Spiralia</taxon>
        <taxon>Lophotrochozoa</taxon>
        <taxon>Platyhelminthes</taxon>
        <taxon>Monogenea</taxon>
        <taxon>Polyopisthocotylea</taxon>
        <taxon>Polystomatidea</taxon>
        <taxon>Polystomatidae</taxon>
        <taxon>Protopolystoma</taxon>
    </lineage>
</organism>
<evidence type="ECO:0000256" key="2">
    <source>
        <dbReference type="ARBA" id="ARBA00022448"/>
    </source>
</evidence>
<dbReference type="Pfam" id="PF02214">
    <property type="entry name" value="BTB_2"/>
    <property type="match status" value="1"/>
</dbReference>
<dbReference type="EMBL" id="CAAALY010133545">
    <property type="protein sequence ID" value="VEL32371.1"/>
    <property type="molecule type" value="Genomic_DNA"/>
</dbReference>